<comment type="subunit">
    <text evidence="9">Homodimer.</text>
</comment>
<dbReference type="AlphaFoldDB" id="A0A1F6TDL4"/>
<dbReference type="CDD" id="cd04606">
    <property type="entry name" value="CBS_pair_Mg_transporter"/>
    <property type="match status" value="1"/>
</dbReference>
<organism evidence="11 12">
    <name type="scientific">Candidatus Muproteobacteria bacterium RBG_16_64_11</name>
    <dbReference type="NCBI Taxonomy" id="1817758"/>
    <lineage>
        <taxon>Bacteria</taxon>
        <taxon>Pseudomonadati</taxon>
        <taxon>Pseudomonadota</taxon>
        <taxon>Candidatus Muproteobacteria</taxon>
    </lineage>
</organism>
<proteinExistence type="inferred from homology"/>
<evidence type="ECO:0000256" key="2">
    <source>
        <dbReference type="ARBA" id="ARBA00009749"/>
    </source>
</evidence>
<dbReference type="Gene3D" id="1.25.60.10">
    <property type="entry name" value="MgtE N-terminal domain-like"/>
    <property type="match status" value="1"/>
</dbReference>
<dbReference type="GO" id="GO:0046872">
    <property type="term" value="F:metal ion binding"/>
    <property type="evidence" value="ECO:0007669"/>
    <property type="project" value="UniProtKB-KW"/>
</dbReference>
<dbReference type="SUPFAM" id="SSF161093">
    <property type="entry name" value="MgtE membrane domain-like"/>
    <property type="match status" value="1"/>
</dbReference>
<dbReference type="SUPFAM" id="SSF158791">
    <property type="entry name" value="MgtE N-terminal domain-like"/>
    <property type="match status" value="1"/>
</dbReference>
<feature type="transmembrane region" description="Helical" evidence="9">
    <location>
        <begin position="427"/>
        <end position="450"/>
    </location>
</feature>
<dbReference type="NCBIfam" id="TIGR00400">
    <property type="entry name" value="mgtE"/>
    <property type="match status" value="1"/>
</dbReference>
<dbReference type="Proteomes" id="UP000177925">
    <property type="component" value="Unassembled WGS sequence"/>
</dbReference>
<keyword evidence="8" id="KW-0129">CBS domain</keyword>
<dbReference type="InterPro" id="IPR036739">
    <property type="entry name" value="SLC41_membr_dom_sf"/>
</dbReference>
<protein>
    <recommendedName>
        <fullName evidence="9">Magnesium transporter MgtE</fullName>
    </recommendedName>
</protein>
<dbReference type="GO" id="GO:0015095">
    <property type="term" value="F:magnesium ion transmembrane transporter activity"/>
    <property type="evidence" value="ECO:0007669"/>
    <property type="project" value="UniProtKB-UniRule"/>
</dbReference>
<dbReference type="Gene3D" id="1.10.357.20">
    <property type="entry name" value="SLC41 divalent cation transporters, integral membrane domain"/>
    <property type="match status" value="1"/>
</dbReference>
<evidence type="ECO:0000256" key="7">
    <source>
        <dbReference type="ARBA" id="ARBA00023136"/>
    </source>
</evidence>
<dbReference type="PANTHER" id="PTHR43773">
    <property type="entry name" value="MAGNESIUM TRANSPORTER MGTE"/>
    <property type="match status" value="1"/>
</dbReference>
<feature type="transmembrane region" description="Helical" evidence="9">
    <location>
        <begin position="390"/>
        <end position="415"/>
    </location>
</feature>
<feature type="domain" description="CBS" evidence="10">
    <location>
        <begin position="206"/>
        <end position="262"/>
    </location>
</feature>
<keyword evidence="4 9" id="KW-0812">Transmembrane</keyword>
<dbReference type="PANTHER" id="PTHR43773:SF1">
    <property type="entry name" value="MAGNESIUM TRANSPORTER MGTE"/>
    <property type="match status" value="1"/>
</dbReference>
<evidence type="ECO:0000259" key="10">
    <source>
        <dbReference type="PROSITE" id="PS51371"/>
    </source>
</evidence>
<feature type="transmembrane region" description="Helical" evidence="9">
    <location>
        <begin position="318"/>
        <end position="341"/>
    </location>
</feature>
<evidence type="ECO:0000313" key="11">
    <source>
        <dbReference type="EMBL" id="OGI43159.1"/>
    </source>
</evidence>
<evidence type="ECO:0000256" key="4">
    <source>
        <dbReference type="ARBA" id="ARBA00022692"/>
    </source>
</evidence>
<evidence type="ECO:0000256" key="8">
    <source>
        <dbReference type="PROSITE-ProRule" id="PRU00703"/>
    </source>
</evidence>
<accession>A0A1F6TDL4</accession>
<evidence type="ECO:0000256" key="3">
    <source>
        <dbReference type="ARBA" id="ARBA00022448"/>
    </source>
</evidence>
<dbReference type="SUPFAM" id="SSF54631">
    <property type="entry name" value="CBS-domain pair"/>
    <property type="match status" value="1"/>
</dbReference>
<keyword evidence="6 9" id="KW-1133">Transmembrane helix</keyword>
<evidence type="ECO:0000313" key="12">
    <source>
        <dbReference type="Proteomes" id="UP000177925"/>
    </source>
</evidence>
<name>A0A1F6TDL4_9PROT</name>
<gene>
    <name evidence="11" type="ORF">A2150_03905</name>
</gene>
<dbReference type="EMBL" id="MFSS01000067">
    <property type="protein sequence ID" value="OGI43159.1"/>
    <property type="molecule type" value="Genomic_DNA"/>
</dbReference>
<comment type="subcellular location">
    <subcellularLocation>
        <location evidence="9">Cell membrane</location>
        <topology evidence="9">Multi-pass membrane protein</topology>
    </subcellularLocation>
    <subcellularLocation>
        <location evidence="1">Membrane</location>
        <topology evidence="1">Multi-pass membrane protein</topology>
    </subcellularLocation>
</comment>
<evidence type="ECO:0000256" key="6">
    <source>
        <dbReference type="ARBA" id="ARBA00022989"/>
    </source>
</evidence>
<evidence type="ECO:0000256" key="9">
    <source>
        <dbReference type="RuleBase" id="RU362011"/>
    </source>
</evidence>
<dbReference type="Gene3D" id="3.10.580.10">
    <property type="entry name" value="CBS-domain"/>
    <property type="match status" value="1"/>
</dbReference>
<comment type="caution">
    <text evidence="11">The sequence shown here is derived from an EMBL/GenBank/DDBJ whole genome shotgun (WGS) entry which is preliminary data.</text>
</comment>
<sequence length="451" mass="48974">MAQTRRKKRPDNLKLVLTAIEESRPEAASAILLQLHPADIGKLLEAIPPAQRHTVWALVEPAKAGEVLLEVSEAVRTDLIREMDDVELVTAARALDIDDIADLIPDLSDEVIAEILFAMDKQDRQRLDAVLSYAEDTAGGLMNVDTVTVREHITLEVVIRYLRQRGELPEHTNRLFVVDRSDRLLGALSLSRILTTDPQQRVAQIMERDLIKFTTLTPDKDVADAFERYNLVTAPVVDENDRLLGRITVDDVVDVIREEADRTVMARAGLSEDEDIFAPVARSARNRALWLGINLLTAFIASWVIAQFEQTIEKVVALAVLMPIVASMGGNAGTQTLTIVIRGIALGQIGGVNAAKVLSKELSVALLNGLIWSLVVGAVAFAAYGTYQLGLIIGAAMIINLAVAALAGVALPLIIRRFGVDPAVAGTVMLTTVTDVVGFFAFLGLATLFLL</sequence>
<feature type="domain" description="CBS" evidence="10">
    <location>
        <begin position="142"/>
        <end position="204"/>
    </location>
</feature>
<keyword evidence="9" id="KW-0479">Metal-binding</keyword>
<keyword evidence="7 9" id="KW-0472">Membrane</keyword>
<reference evidence="11 12" key="1">
    <citation type="journal article" date="2016" name="Nat. Commun.">
        <title>Thousands of microbial genomes shed light on interconnected biogeochemical processes in an aquifer system.</title>
        <authorList>
            <person name="Anantharaman K."/>
            <person name="Brown C.T."/>
            <person name="Hug L.A."/>
            <person name="Sharon I."/>
            <person name="Castelle C.J."/>
            <person name="Probst A.J."/>
            <person name="Thomas B.C."/>
            <person name="Singh A."/>
            <person name="Wilkins M.J."/>
            <person name="Karaoz U."/>
            <person name="Brodie E.L."/>
            <person name="Williams K.H."/>
            <person name="Hubbard S.S."/>
            <person name="Banfield J.F."/>
        </authorList>
    </citation>
    <scope>NUCLEOTIDE SEQUENCE [LARGE SCALE GENOMIC DNA]</scope>
</reference>
<dbReference type="GO" id="GO:0005886">
    <property type="term" value="C:plasma membrane"/>
    <property type="evidence" value="ECO:0007669"/>
    <property type="project" value="UniProtKB-SubCell"/>
</dbReference>
<evidence type="ECO:0000256" key="1">
    <source>
        <dbReference type="ARBA" id="ARBA00004141"/>
    </source>
</evidence>
<keyword evidence="9" id="KW-1003">Cell membrane</keyword>
<dbReference type="SMART" id="SM00924">
    <property type="entry name" value="MgtE_N"/>
    <property type="match status" value="1"/>
</dbReference>
<dbReference type="Pfam" id="PF03448">
    <property type="entry name" value="MgtE_N"/>
    <property type="match status" value="1"/>
</dbReference>
<comment type="function">
    <text evidence="9">Acts as a magnesium transporter.</text>
</comment>
<dbReference type="InterPro" id="IPR006668">
    <property type="entry name" value="Mg_transptr_MgtE_intracell_dom"/>
</dbReference>
<dbReference type="InterPro" id="IPR046342">
    <property type="entry name" value="CBS_dom_sf"/>
</dbReference>
<dbReference type="Pfam" id="PF00571">
    <property type="entry name" value="CBS"/>
    <property type="match status" value="2"/>
</dbReference>
<dbReference type="STRING" id="1817758.A2150_03905"/>
<keyword evidence="3 9" id="KW-0813">Transport</keyword>
<feature type="transmembrane region" description="Helical" evidence="9">
    <location>
        <begin position="362"/>
        <end position="384"/>
    </location>
</feature>
<feature type="transmembrane region" description="Helical" evidence="9">
    <location>
        <begin position="288"/>
        <end position="306"/>
    </location>
</feature>
<dbReference type="InterPro" id="IPR038076">
    <property type="entry name" value="MgtE_N_sf"/>
</dbReference>
<dbReference type="InterPro" id="IPR006669">
    <property type="entry name" value="MgtE_transporter"/>
</dbReference>
<evidence type="ECO:0000256" key="5">
    <source>
        <dbReference type="ARBA" id="ARBA00022842"/>
    </source>
</evidence>
<dbReference type="Pfam" id="PF01769">
    <property type="entry name" value="MgtE"/>
    <property type="match status" value="1"/>
</dbReference>
<dbReference type="InterPro" id="IPR006667">
    <property type="entry name" value="SLC41_membr_dom"/>
</dbReference>
<dbReference type="InterPro" id="IPR000644">
    <property type="entry name" value="CBS_dom"/>
</dbReference>
<keyword evidence="5 9" id="KW-0460">Magnesium</keyword>
<dbReference type="PROSITE" id="PS51371">
    <property type="entry name" value="CBS"/>
    <property type="match status" value="2"/>
</dbReference>
<comment type="similarity">
    <text evidence="2 9">Belongs to the SLC41A transporter family.</text>
</comment>
<dbReference type="SMART" id="SM00116">
    <property type="entry name" value="CBS"/>
    <property type="match status" value="2"/>
</dbReference>